<organism evidence="1 2">
    <name type="scientific">Schistosoma margrebowiei</name>
    <dbReference type="NCBI Taxonomy" id="48269"/>
    <lineage>
        <taxon>Eukaryota</taxon>
        <taxon>Metazoa</taxon>
        <taxon>Spiralia</taxon>
        <taxon>Lophotrochozoa</taxon>
        <taxon>Platyhelminthes</taxon>
        <taxon>Trematoda</taxon>
        <taxon>Digenea</taxon>
        <taxon>Strigeidida</taxon>
        <taxon>Schistosomatoidea</taxon>
        <taxon>Schistosomatidae</taxon>
        <taxon>Schistosoma</taxon>
    </lineage>
</organism>
<keyword evidence="2" id="KW-1185">Reference proteome</keyword>
<dbReference type="EMBL" id="UZAI01008724">
    <property type="protein sequence ID" value="VDP02864.1"/>
    <property type="molecule type" value="Genomic_DNA"/>
</dbReference>
<accession>A0A3P8BD25</accession>
<dbReference type="Proteomes" id="UP000277204">
    <property type="component" value="Unassembled WGS sequence"/>
</dbReference>
<gene>
    <name evidence="1" type="ORF">SMRZ_LOCUS12910</name>
</gene>
<dbReference type="AlphaFoldDB" id="A0A3P8BD25"/>
<name>A0A3P8BD25_9TREM</name>
<evidence type="ECO:0000313" key="1">
    <source>
        <dbReference type="EMBL" id="VDP02864.1"/>
    </source>
</evidence>
<reference evidence="1 2" key="1">
    <citation type="submission" date="2018-11" db="EMBL/GenBank/DDBJ databases">
        <authorList>
            <consortium name="Pathogen Informatics"/>
        </authorList>
    </citation>
    <scope>NUCLEOTIDE SEQUENCE [LARGE SCALE GENOMIC DNA]</scope>
    <source>
        <strain evidence="1 2">Zambia</strain>
    </source>
</reference>
<proteinExistence type="predicted"/>
<sequence length="55" mass="6405">MTMWKIGSSSQMVTELRRYNLAVLKISKIHWTQAGQQKLYTGEMLMYSGHEKENA</sequence>
<evidence type="ECO:0000313" key="2">
    <source>
        <dbReference type="Proteomes" id="UP000277204"/>
    </source>
</evidence>
<protein>
    <submittedName>
        <fullName evidence="1">Uncharacterized protein</fullName>
    </submittedName>
</protein>